<dbReference type="GO" id="GO:0006824">
    <property type="term" value="P:cobalt ion transport"/>
    <property type="evidence" value="ECO:0007669"/>
    <property type="project" value="UniProtKB-KW"/>
</dbReference>
<dbReference type="GO" id="GO:0015099">
    <property type="term" value="F:nickel cation transmembrane transporter activity"/>
    <property type="evidence" value="ECO:0007669"/>
    <property type="project" value="InterPro"/>
</dbReference>
<dbReference type="GO" id="GO:0046583">
    <property type="term" value="F:monoatomic cation efflux transmembrane transporter activity"/>
    <property type="evidence" value="ECO:0007669"/>
    <property type="project" value="TreeGrafter"/>
</dbReference>
<feature type="transmembrane region" description="Helical" evidence="14">
    <location>
        <begin position="528"/>
        <end position="550"/>
    </location>
</feature>
<gene>
    <name evidence="16" type="ORF">P0Y65_03625</name>
</gene>
<protein>
    <submittedName>
        <fullName evidence="16">DUF1007 family protein</fullName>
    </submittedName>
</protein>
<accession>A0AAJ5VXL4</accession>
<evidence type="ECO:0000256" key="4">
    <source>
        <dbReference type="ARBA" id="ARBA00022448"/>
    </source>
</evidence>
<evidence type="ECO:0000256" key="2">
    <source>
        <dbReference type="ARBA" id="ARBA00004651"/>
    </source>
</evidence>
<feature type="signal peptide" evidence="15">
    <location>
        <begin position="1"/>
        <end position="21"/>
    </location>
</feature>
<evidence type="ECO:0000256" key="7">
    <source>
        <dbReference type="ARBA" id="ARBA00022692"/>
    </source>
</evidence>
<keyword evidence="7 14" id="KW-0812">Transmembrane</keyword>
<evidence type="ECO:0000313" key="16">
    <source>
        <dbReference type="EMBL" id="WEK05358.1"/>
    </source>
</evidence>
<evidence type="ECO:0000256" key="11">
    <source>
        <dbReference type="ARBA" id="ARBA00023136"/>
    </source>
</evidence>
<dbReference type="Pfam" id="PF06226">
    <property type="entry name" value="DUF1007"/>
    <property type="match status" value="1"/>
</dbReference>
<dbReference type="PANTHER" id="PTHR40659:SF1">
    <property type="entry name" value="NICKEL_COBALT EFFLUX SYSTEM RCNA"/>
    <property type="match status" value="1"/>
</dbReference>
<evidence type="ECO:0000256" key="6">
    <source>
        <dbReference type="ARBA" id="ARBA00022596"/>
    </source>
</evidence>
<feature type="transmembrane region" description="Helical" evidence="14">
    <location>
        <begin position="329"/>
        <end position="353"/>
    </location>
</feature>
<dbReference type="Proteomes" id="UP001217476">
    <property type="component" value="Chromosome"/>
</dbReference>
<sequence length="552" mass="58282">MGWRLAAGVFGLLALTAPAMAHPHILIDAKATVVFDASGAVSGLRHSWSFDTPFSSWMIQGLDTNGDGTTSPEEMQALADENMVGLAEYGFYTYAGEGDALMHFTPAGDQRMVYADGHVVLTYSLDATSPLPVGGRFELAVYDPEYYVAISFAEQDSVVLENAPASCSAHVEPPRPMAPDVEERLYALGPEVLELPPDLAAAMRGTQGLIAVTCGDSPVPAAAPASTALDAVNQIAEARPSMPFGGPPPEPGLNLPRTGVFGWVHDQQRNFYTAMTQSLDALRTDWTAFWVLGGLSFLYGIFHAAGPGHGKVVISSYMLANETQLRRGVTLSVISALLQSLVAIGFVLVAAGLLGLGSVALTDAANWIGIASYGMIVLLGLWLVARKIFGWGHHHHGHDDMAEKAHAHLHGHEHHGHHDHDHGHDHHGHDHDEHGHGHAHVVGPEVVGGSWREQLGVVLAVGLRPCSGALVVLVFALSQGLLVAGISAVLLMGIGTAITVAFLATIAVTAKGLARRVGGADNPVTHAVVWWLELLGAVAVLCFGVLFLIASI</sequence>
<evidence type="ECO:0000313" key="17">
    <source>
        <dbReference type="Proteomes" id="UP001217476"/>
    </source>
</evidence>
<evidence type="ECO:0000256" key="13">
    <source>
        <dbReference type="SAM" id="MobiDB-lite"/>
    </source>
</evidence>
<dbReference type="AlphaFoldDB" id="A0AAJ5VXL4"/>
<keyword evidence="9" id="KW-0406">Ion transport</keyword>
<dbReference type="GO" id="GO:0010045">
    <property type="term" value="P:response to nickel cation"/>
    <property type="evidence" value="ECO:0007669"/>
    <property type="project" value="TreeGrafter"/>
</dbReference>
<dbReference type="InterPro" id="IPR011541">
    <property type="entry name" value="Ni/Co_transpt_high_affinity"/>
</dbReference>
<feature type="transmembrane region" description="Helical" evidence="14">
    <location>
        <begin position="365"/>
        <end position="385"/>
    </location>
</feature>
<evidence type="ECO:0000256" key="5">
    <source>
        <dbReference type="ARBA" id="ARBA00022475"/>
    </source>
</evidence>
<feature type="transmembrane region" description="Helical" evidence="14">
    <location>
        <begin position="455"/>
        <end position="477"/>
    </location>
</feature>
<evidence type="ECO:0000256" key="3">
    <source>
        <dbReference type="ARBA" id="ARBA00022426"/>
    </source>
</evidence>
<feature type="compositionally biased region" description="Basic and acidic residues" evidence="13">
    <location>
        <begin position="416"/>
        <end position="436"/>
    </location>
</feature>
<dbReference type="PANTHER" id="PTHR40659">
    <property type="entry name" value="NICKEL/COBALT EFFLUX SYSTEM RCNA"/>
    <property type="match status" value="1"/>
</dbReference>
<evidence type="ECO:0000256" key="8">
    <source>
        <dbReference type="ARBA" id="ARBA00022989"/>
    </source>
</evidence>
<proteinExistence type="predicted"/>
<feature type="region of interest" description="Disordered" evidence="13">
    <location>
        <begin position="407"/>
        <end position="439"/>
    </location>
</feature>
<feature type="transmembrane region" description="Helical" evidence="14">
    <location>
        <begin position="483"/>
        <end position="508"/>
    </location>
</feature>
<dbReference type="InterPro" id="IPR010412">
    <property type="entry name" value="DUF1007"/>
</dbReference>
<evidence type="ECO:0000256" key="9">
    <source>
        <dbReference type="ARBA" id="ARBA00023065"/>
    </source>
</evidence>
<dbReference type="InterPro" id="IPR051224">
    <property type="entry name" value="NiCoT_RcnA"/>
</dbReference>
<evidence type="ECO:0000256" key="12">
    <source>
        <dbReference type="ARBA" id="ARBA00023285"/>
    </source>
</evidence>
<evidence type="ECO:0000256" key="14">
    <source>
        <dbReference type="SAM" id="Phobius"/>
    </source>
</evidence>
<dbReference type="GO" id="GO:0032025">
    <property type="term" value="P:response to cobalt ion"/>
    <property type="evidence" value="ECO:0007669"/>
    <property type="project" value="TreeGrafter"/>
</dbReference>
<keyword evidence="4" id="KW-0813">Transport</keyword>
<evidence type="ECO:0000256" key="10">
    <source>
        <dbReference type="ARBA" id="ARBA00023112"/>
    </source>
</evidence>
<keyword evidence="11 14" id="KW-0472">Membrane</keyword>
<keyword evidence="6" id="KW-0533">Nickel</keyword>
<feature type="chain" id="PRO_5042515863" evidence="15">
    <location>
        <begin position="22"/>
        <end position="552"/>
    </location>
</feature>
<dbReference type="EMBL" id="CP119312">
    <property type="protein sequence ID" value="WEK05358.1"/>
    <property type="molecule type" value="Genomic_DNA"/>
</dbReference>
<name>A0AAJ5VXL4_9HYPH</name>
<keyword evidence="3" id="KW-0171">Cobalt transport</keyword>
<keyword evidence="8 14" id="KW-1133">Transmembrane helix</keyword>
<dbReference type="GO" id="GO:0005886">
    <property type="term" value="C:plasma membrane"/>
    <property type="evidence" value="ECO:0007669"/>
    <property type="project" value="UniProtKB-SubCell"/>
</dbReference>
<reference evidence="16" key="1">
    <citation type="submission" date="2023-03" db="EMBL/GenBank/DDBJ databases">
        <title>Andean soil-derived lignocellulolytic bacterial consortium as a source of novel taxa and putative plastic-active enzymes.</title>
        <authorList>
            <person name="Diaz-Garcia L."/>
            <person name="Chuvochina M."/>
            <person name="Feuerriegel G."/>
            <person name="Bunk B."/>
            <person name="Sproer C."/>
            <person name="Streit W.R."/>
            <person name="Rodriguez L.M."/>
            <person name="Overmann J."/>
            <person name="Jimenez D.J."/>
        </authorList>
    </citation>
    <scope>NUCLEOTIDE SEQUENCE</scope>
    <source>
        <strain evidence="16">MAG 4196</strain>
    </source>
</reference>
<keyword evidence="15" id="KW-0732">Signal</keyword>
<evidence type="ECO:0000256" key="15">
    <source>
        <dbReference type="SAM" id="SignalP"/>
    </source>
</evidence>
<dbReference type="Pfam" id="PF03824">
    <property type="entry name" value="NicO"/>
    <property type="match status" value="1"/>
</dbReference>
<feature type="transmembrane region" description="Helical" evidence="14">
    <location>
        <begin position="286"/>
        <end position="308"/>
    </location>
</feature>
<evidence type="ECO:0000256" key="1">
    <source>
        <dbReference type="ARBA" id="ARBA00002510"/>
    </source>
</evidence>
<comment type="function">
    <text evidence="1">Efflux system for nickel and cobalt.</text>
</comment>
<keyword evidence="5" id="KW-1003">Cell membrane</keyword>
<comment type="subcellular location">
    <subcellularLocation>
        <location evidence="2">Cell membrane</location>
        <topology evidence="2">Multi-pass membrane protein</topology>
    </subcellularLocation>
</comment>
<keyword evidence="12" id="KW-0170">Cobalt</keyword>
<organism evidence="16 17">
    <name type="scientific">Candidatus Devosia phytovorans</name>
    <dbReference type="NCBI Taxonomy" id="3121372"/>
    <lineage>
        <taxon>Bacteria</taxon>
        <taxon>Pseudomonadati</taxon>
        <taxon>Pseudomonadota</taxon>
        <taxon>Alphaproteobacteria</taxon>
        <taxon>Hyphomicrobiales</taxon>
        <taxon>Devosiaceae</taxon>
        <taxon>Devosia</taxon>
    </lineage>
</organism>
<keyword evidence="10" id="KW-0921">Nickel transport</keyword>